<proteinExistence type="predicted"/>
<name>A0AAE3DMD9_9FIRM</name>
<evidence type="ECO:0000313" key="2">
    <source>
        <dbReference type="Proteomes" id="UP001198962"/>
    </source>
</evidence>
<keyword evidence="2" id="KW-1185">Reference proteome</keyword>
<dbReference type="EMBL" id="JAJEPU010000066">
    <property type="protein sequence ID" value="MCC2165931.1"/>
    <property type="molecule type" value="Genomic_DNA"/>
</dbReference>
<reference evidence="1" key="1">
    <citation type="submission" date="2021-10" db="EMBL/GenBank/DDBJ databases">
        <title>Anaerobic single-cell dispensing facilitates the cultivation of human gut bacteria.</title>
        <authorList>
            <person name="Afrizal A."/>
        </authorList>
    </citation>
    <scope>NUCLEOTIDE SEQUENCE</scope>
    <source>
        <strain evidence="1">CLA-AA-H274</strain>
    </source>
</reference>
<evidence type="ECO:0000313" key="1">
    <source>
        <dbReference type="EMBL" id="MCC2165931.1"/>
    </source>
</evidence>
<dbReference type="AlphaFoldDB" id="A0AAE3DMD9"/>
<dbReference type="RefSeq" id="WP_308452117.1">
    <property type="nucleotide sequence ID" value="NZ_JAJEPU010000066.1"/>
</dbReference>
<gene>
    <name evidence="1" type="ORF">LKD32_13830</name>
</gene>
<accession>A0AAE3DMD9</accession>
<sequence>MLIRTFIHVLSVQKQNYTDREGNIRDSFRVTFSQDNDNIVGTIVVREDLYNSVERGKDYELFGEYRTTKSGSYIVWTSAKLASSVAKTTL</sequence>
<comment type="caution">
    <text evidence="1">The sequence shown here is derived from an EMBL/GenBank/DDBJ whole genome shotgun (WGS) entry which is preliminary data.</text>
</comment>
<protein>
    <submittedName>
        <fullName evidence="1">Uncharacterized protein</fullName>
    </submittedName>
</protein>
<organism evidence="1 2">
    <name type="scientific">Brotaphodocola catenula</name>
    <dbReference type="NCBI Taxonomy" id="2885361"/>
    <lineage>
        <taxon>Bacteria</taxon>
        <taxon>Bacillati</taxon>
        <taxon>Bacillota</taxon>
        <taxon>Clostridia</taxon>
        <taxon>Lachnospirales</taxon>
        <taxon>Lachnospiraceae</taxon>
        <taxon>Brotaphodocola</taxon>
    </lineage>
</organism>
<dbReference type="Proteomes" id="UP001198962">
    <property type="component" value="Unassembled WGS sequence"/>
</dbReference>